<sequence length="45" mass="5268">MNFSVDVLMTQEYYLRIISFPGKEEHNRSASCCTVPSQLVRIKYL</sequence>
<dbReference type="EMBL" id="GBRH01262872">
    <property type="protein sequence ID" value="JAD35023.1"/>
    <property type="molecule type" value="Transcribed_RNA"/>
</dbReference>
<reference evidence="1" key="2">
    <citation type="journal article" date="2015" name="Data Brief">
        <title>Shoot transcriptome of the giant reed, Arundo donax.</title>
        <authorList>
            <person name="Barrero R.A."/>
            <person name="Guerrero F.D."/>
            <person name="Moolhuijzen P."/>
            <person name="Goolsby J.A."/>
            <person name="Tidwell J."/>
            <person name="Bellgard S.E."/>
            <person name="Bellgard M.I."/>
        </authorList>
    </citation>
    <scope>NUCLEOTIDE SEQUENCE</scope>
    <source>
        <tissue evidence="1">Shoot tissue taken approximately 20 cm above the soil surface</tissue>
    </source>
</reference>
<protein>
    <submittedName>
        <fullName evidence="1">Uncharacterized protein</fullName>
    </submittedName>
</protein>
<accession>A0A0A9Q482</accession>
<organism evidence="1">
    <name type="scientific">Arundo donax</name>
    <name type="common">Giant reed</name>
    <name type="synonym">Donax arundinaceus</name>
    <dbReference type="NCBI Taxonomy" id="35708"/>
    <lineage>
        <taxon>Eukaryota</taxon>
        <taxon>Viridiplantae</taxon>
        <taxon>Streptophyta</taxon>
        <taxon>Embryophyta</taxon>
        <taxon>Tracheophyta</taxon>
        <taxon>Spermatophyta</taxon>
        <taxon>Magnoliopsida</taxon>
        <taxon>Liliopsida</taxon>
        <taxon>Poales</taxon>
        <taxon>Poaceae</taxon>
        <taxon>PACMAD clade</taxon>
        <taxon>Arundinoideae</taxon>
        <taxon>Arundineae</taxon>
        <taxon>Arundo</taxon>
    </lineage>
</organism>
<proteinExistence type="predicted"/>
<name>A0A0A9Q482_ARUDO</name>
<dbReference type="AlphaFoldDB" id="A0A0A9Q482"/>
<reference evidence="1" key="1">
    <citation type="submission" date="2014-09" db="EMBL/GenBank/DDBJ databases">
        <authorList>
            <person name="Magalhaes I.L.F."/>
            <person name="Oliveira U."/>
            <person name="Santos F.R."/>
            <person name="Vidigal T.H.D.A."/>
            <person name="Brescovit A.D."/>
            <person name="Santos A.J."/>
        </authorList>
    </citation>
    <scope>NUCLEOTIDE SEQUENCE</scope>
    <source>
        <tissue evidence="1">Shoot tissue taken approximately 20 cm above the soil surface</tissue>
    </source>
</reference>
<evidence type="ECO:0000313" key="1">
    <source>
        <dbReference type="EMBL" id="JAD35023.1"/>
    </source>
</evidence>